<dbReference type="NCBIfam" id="TIGR02937">
    <property type="entry name" value="sigma70-ECF"/>
    <property type="match status" value="1"/>
</dbReference>
<evidence type="ECO:0000256" key="4">
    <source>
        <dbReference type="ARBA" id="ARBA00023125"/>
    </source>
</evidence>
<dbReference type="Gene3D" id="1.10.1740.10">
    <property type="match status" value="1"/>
</dbReference>
<dbReference type="InterPro" id="IPR007627">
    <property type="entry name" value="RNA_pol_sigma70_r2"/>
</dbReference>
<dbReference type="InterPro" id="IPR013249">
    <property type="entry name" value="RNA_pol_sigma70_r4_t2"/>
</dbReference>
<dbReference type="GO" id="GO:0003677">
    <property type="term" value="F:DNA binding"/>
    <property type="evidence" value="ECO:0007669"/>
    <property type="project" value="UniProtKB-KW"/>
</dbReference>
<dbReference type="GO" id="GO:0006352">
    <property type="term" value="P:DNA-templated transcription initiation"/>
    <property type="evidence" value="ECO:0007669"/>
    <property type="project" value="InterPro"/>
</dbReference>
<dbReference type="Proteomes" id="UP000192872">
    <property type="component" value="Unassembled WGS sequence"/>
</dbReference>
<keyword evidence="2 6" id="KW-0805">Transcription regulation</keyword>
<dbReference type="SUPFAM" id="SSF88946">
    <property type="entry name" value="Sigma2 domain of RNA polymerase sigma factors"/>
    <property type="match status" value="1"/>
</dbReference>
<dbReference type="STRING" id="1827387.A4S15_02580"/>
<evidence type="ECO:0000256" key="3">
    <source>
        <dbReference type="ARBA" id="ARBA00023082"/>
    </source>
</evidence>
<evidence type="ECO:0000313" key="10">
    <source>
        <dbReference type="Proteomes" id="UP000192872"/>
    </source>
</evidence>
<dbReference type="EMBL" id="LWDL01000031">
    <property type="protein sequence ID" value="OQW49773.1"/>
    <property type="molecule type" value="Genomic_DNA"/>
</dbReference>
<dbReference type="Gene3D" id="1.10.10.10">
    <property type="entry name" value="Winged helix-like DNA-binding domain superfamily/Winged helix DNA-binding domain"/>
    <property type="match status" value="1"/>
</dbReference>
<evidence type="ECO:0000259" key="8">
    <source>
        <dbReference type="Pfam" id="PF08281"/>
    </source>
</evidence>
<dbReference type="InterPro" id="IPR013324">
    <property type="entry name" value="RNA_pol_sigma_r3/r4-like"/>
</dbReference>
<proteinExistence type="inferred from homology"/>
<name>A0A1W9HQU5_9HYPH</name>
<sequence length="192" mass="20815">MAAPCEKTAYSAGKAFRELLISEIPRLRVFAASLSGSIQLADDLVQDTLLKAWSHAASFHEGTSIRAWLFTILRNTYFSAYRKRGREVQDTDGMFSQNVAVSGGQEGSLDLADFRVALAKLPEEQREVLIMVGASGMSYQETAEICGIAIGTVKSRVNRARVKLAELLGMSGVDDMPADKSVLAVINRSATP</sequence>
<dbReference type="SUPFAM" id="SSF88659">
    <property type="entry name" value="Sigma3 and sigma4 domains of RNA polymerase sigma factors"/>
    <property type="match status" value="1"/>
</dbReference>
<evidence type="ECO:0000313" key="9">
    <source>
        <dbReference type="EMBL" id="OQW49773.1"/>
    </source>
</evidence>
<dbReference type="InterPro" id="IPR013325">
    <property type="entry name" value="RNA_pol_sigma_r2"/>
</dbReference>
<comment type="caution">
    <text evidence="9">The sequence shown here is derived from an EMBL/GenBank/DDBJ whole genome shotgun (WGS) entry which is preliminary data.</text>
</comment>
<dbReference type="PANTHER" id="PTHR43133">
    <property type="entry name" value="RNA POLYMERASE ECF-TYPE SIGMA FACTO"/>
    <property type="match status" value="1"/>
</dbReference>
<protein>
    <recommendedName>
        <fullName evidence="6">RNA polymerase sigma factor</fullName>
    </recommendedName>
</protein>
<dbReference type="InterPro" id="IPR014284">
    <property type="entry name" value="RNA_pol_sigma-70_dom"/>
</dbReference>
<dbReference type="CDD" id="cd06171">
    <property type="entry name" value="Sigma70_r4"/>
    <property type="match status" value="1"/>
</dbReference>
<evidence type="ECO:0000259" key="7">
    <source>
        <dbReference type="Pfam" id="PF04542"/>
    </source>
</evidence>
<gene>
    <name evidence="9" type="ORF">A4S15_02580</name>
</gene>
<dbReference type="PANTHER" id="PTHR43133:SF25">
    <property type="entry name" value="RNA POLYMERASE SIGMA FACTOR RFAY-RELATED"/>
    <property type="match status" value="1"/>
</dbReference>
<feature type="domain" description="RNA polymerase sigma factor 70 region 4 type 2" evidence="8">
    <location>
        <begin position="114"/>
        <end position="164"/>
    </location>
</feature>
<dbReference type="NCBIfam" id="NF009199">
    <property type="entry name" value="PRK12547.1"/>
    <property type="match status" value="1"/>
</dbReference>
<accession>A0A1W9HQU5</accession>
<organism evidence="9 10">
    <name type="scientific">Candidatus Raskinella chloraquaticus</name>
    <dbReference type="NCBI Taxonomy" id="1951219"/>
    <lineage>
        <taxon>Bacteria</taxon>
        <taxon>Pseudomonadati</taxon>
        <taxon>Pseudomonadota</taxon>
        <taxon>Alphaproteobacteria</taxon>
        <taxon>Hyphomicrobiales</taxon>
        <taxon>Phreatobacteraceae</taxon>
        <taxon>Candidatus Raskinella</taxon>
    </lineage>
</organism>
<evidence type="ECO:0000256" key="1">
    <source>
        <dbReference type="ARBA" id="ARBA00010641"/>
    </source>
</evidence>
<dbReference type="AlphaFoldDB" id="A0A1W9HQU5"/>
<dbReference type="Pfam" id="PF04542">
    <property type="entry name" value="Sigma70_r2"/>
    <property type="match status" value="1"/>
</dbReference>
<keyword evidence="3 6" id="KW-0731">Sigma factor</keyword>
<keyword evidence="5 6" id="KW-0804">Transcription</keyword>
<dbReference type="InterPro" id="IPR036388">
    <property type="entry name" value="WH-like_DNA-bd_sf"/>
</dbReference>
<dbReference type="Pfam" id="PF08281">
    <property type="entry name" value="Sigma70_r4_2"/>
    <property type="match status" value="1"/>
</dbReference>
<evidence type="ECO:0000256" key="5">
    <source>
        <dbReference type="ARBA" id="ARBA00023163"/>
    </source>
</evidence>
<evidence type="ECO:0000256" key="2">
    <source>
        <dbReference type="ARBA" id="ARBA00023015"/>
    </source>
</evidence>
<dbReference type="PROSITE" id="PS01063">
    <property type="entry name" value="SIGMA70_ECF"/>
    <property type="match status" value="1"/>
</dbReference>
<feature type="domain" description="RNA polymerase sigma-70 region 2" evidence="7">
    <location>
        <begin position="24"/>
        <end position="86"/>
    </location>
</feature>
<reference evidence="9 10" key="1">
    <citation type="journal article" date="2017" name="Water Res.">
        <title>Comammox in drinking water systems.</title>
        <authorList>
            <person name="Wang Y."/>
            <person name="Ma L."/>
            <person name="Mao Y."/>
            <person name="Jiang X."/>
            <person name="Xia Y."/>
            <person name="Yu K."/>
            <person name="Li B."/>
            <person name="Zhang T."/>
        </authorList>
    </citation>
    <scope>NUCLEOTIDE SEQUENCE [LARGE SCALE GENOMIC DNA]</scope>
    <source>
        <strain evidence="9">SG_bin8</strain>
    </source>
</reference>
<evidence type="ECO:0000256" key="6">
    <source>
        <dbReference type="RuleBase" id="RU000716"/>
    </source>
</evidence>
<keyword evidence="4 6" id="KW-0238">DNA-binding</keyword>
<dbReference type="InterPro" id="IPR039425">
    <property type="entry name" value="RNA_pol_sigma-70-like"/>
</dbReference>
<dbReference type="GO" id="GO:0016987">
    <property type="term" value="F:sigma factor activity"/>
    <property type="evidence" value="ECO:0007669"/>
    <property type="project" value="UniProtKB-KW"/>
</dbReference>
<dbReference type="InterPro" id="IPR000838">
    <property type="entry name" value="RNA_pol_sigma70_ECF_CS"/>
</dbReference>
<comment type="similarity">
    <text evidence="1 6">Belongs to the sigma-70 factor family. ECF subfamily.</text>
</comment>